<keyword evidence="3" id="KW-1185">Reference proteome</keyword>
<proteinExistence type="predicted"/>
<organism evidence="2 3">
    <name type="scientific">Streptomyces gardneri</name>
    <dbReference type="NCBI Taxonomy" id="66892"/>
    <lineage>
        <taxon>Bacteria</taxon>
        <taxon>Bacillati</taxon>
        <taxon>Actinomycetota</taxon>
        <taxon>Actinomycetes</taxon>
        <taxon>Kitasatosporales</taxon>
        <taxon>Streptomycetaceae</taxon>
        <taxon>Streptomyces</taxon>
    </lineage>
</organism>
<name>A0A4Y3RH05_9ACTN</name>
<feature type="region of interest" description="Disordered" evidence="1">
    <location>
        <begin position="1"/>
        <end position="75"/>
    </location>
</feature>
<evidence type="ECO:0000256" key="1">
    <source>
        <dbReference type="SAM" id="MobiDB-lite"/>
    </source>
</evidence>
<reference evidence="2 3" key="1">
    <citation type="submission" date="2019-06" db="EMBL/GenBank/DDBJ databases">
        <title>Whole genome shotgun sequence of Streptomyces gardneri NBRC 12865.</title>
        <authorList>
            <person name="Hosoyama A."/>
            <person name="Uohara A."/>
            <person name="Ohji S."/>
            <person name="Ichikawa N."/>
        </authorList>
    </citation>
    <scope>NUCLEOTIDE SEQUENCE [LARGE SCALE GENOMIC DNA]</scope>
    <source>
        <strain evidence="2 3">NBRC 12865</strain>
    </source>
</reference>
<comment type="caution">
    <text evidence="2">The sequence shown here is derived from an EMBL/GenBank/DDBJ whole genome shotgun (WGS) entry which is preliminary data.</text>
</comment>
<feature type="compositionally biased region" description="Low complexity" evidence="1">
    <location>
        <begin position="32"/>
        <end position="61"/>
    </location>
</feature>
<gene>
    <name evidence="2" type="ORF">SGA01_15580</name>
</gene>
<dbReference type="AlphaFoldDB" id="A0A4Y3RH05"/>
<evidence type="ECO:0000313" key="2">
    <source>
        <dbReference type="EMBL" id="GEB55953.1"/>
    </source>
</evidence>
<sequence length="75" mass="7668">MRAAEVPPALRATVWRGAEHRPLPQASTETTAVESGAPAASVAGPAGGWAAVPTRTAPTARGNAPHPRTYLRDGT</sequence>
<protein>
    <submittedName>
        <fullName evidence="2">Uncharacterized protein</fullName>
    </submittedName>
</protein>
<evidence type="ECO:0000313" key="3">
    <source>
        <dbReference type="Proteomes" id="UP000315226"/>
    </source>
</evidence>
<accession>A0A4Y3RH05</accession>
<dbReference type="EMBL" id="BJMN01000010">
    <property type="protein sequence ID" value="GEB55953.1"/>
    <property type="molecule type" value="Genomic_DNA"/>
</dbReference>
<dbReference type="Proteomes" id="UP000315226">
    <property type="component" value="Unassembled WGS sequence"/>
</dbReference>